<evidence type="ECO:0000256" key="1">
    <source>
        <dbReference type="ARBA" id="ARBA00022475"/>
    </source>
</evidence>
<dbReference type="Pfam" id="PF13416">
    <property type="entry name" value="SBP_bac_8"/>
    <property type="match status" value="1"/>
</dbReference>
<dbReference type="PANTHER" id="PTHR43649:SF33">
    <property type="entry name" value="POLYGALACTURONAN_RHAMNOGALACTURONAN-BINDING PROTEIN YTCQ"/>
    <property type="match status" value="1"/>
</dbReference>
<comment type="caution">
    <text evidence="7">The sequence shown here is derived from an EMBL/GenBank/DDBJ whole genome shotgun (WGS) entry which is preliminary data.</text>
</comment>
<dbReference type="Proteomes" id="UP001589619">
    <property type="component" value="Unassembled WGS sequence"/>
</dbReference>
<accession>A0ABV5VS74</accession>
<evidence type="ECO:0000256" key="3">
    <source>
        <dbReference type="ARBA" id="ARBA00023136"/>
    </source>
</evidence>
<keyword evidence="2 6" id="KW-0732">Signal</keyword>
<dbReference type="InterPro" id="IPR006059">
    <property type="entry name" value="SBP"/>
</dbReference>
<dbReference type="Gene3D" id="3.40.190.10">
    <property type="entry name" value="Periplasmic binding protein-like II"/>
    <property type="match status" value="2"/>
</dbReference>
<evidence type="ECO:0000256" key="5">
    <source>
        <dbReference type="ARBA" id="ARBA00023288"/>
    </source>
</evidence>
<evidence type="ECO:0000256" key="2">
    <source>
        <dbReference type="ARBA" id="ARBA00022729"/>
    </source>
</evidence>
<feature type="chain" id="PRO_5047419871" evidence="6">
    <location>
        <begin position="21"/>
        <end position="525"/>
    </location>
</feature>
<evidence type="ECO:0000256" key="6">
    <source>
        <dbReference type="SAM" id="SignalP"/>
    </source>
</evidence>
<keyword evidence="8" id="KW-1185">Reference proteome</keyword>
<evidence type="ECO:0000313" key="8">
    <source>
        <dbReference type="Proteomes" id="UP001589619"/>
    </source>
</evidence>
<reference evidence="7 8" key="1">
    <citation type="submission" date="2024-09" db="EMBL/GenBank/DDBJ databases">
        <authorList>
            <person name="Sun Q."/>
            <person name="Mori K."/>
        </authorList>
    </citation>
    <scope>NUCLEOTIDE SEQUENCE [LARGE SCALE GENOMIC DNA]</scope>
    <source>
        <strain evidence="7 8">JCM 12520</strain>
    </source>
</reference>
<dbReference type="PANTHER" id="PTHR43649">
    <property type="entry name" value="ARABINOSE-BINDING PROTEIN-RELATED"/>
    <property type="match status" value="1"/>
</dbReference>
<keyword evidence="3" id="KW-0472">Membrane</keyword>
<sequence>MKGKTFVSLTTVAVLTAALAACSSGGGSTTDKPKTGDANATKTKIYDIGFLNFAYTIFPDPSGKGVEAIKQKFGANIKSQFVLQSDYKEKLNVIMASGDMPDVVAIKDLDANYYKWAKQGAFLELDSYIDQYATLKGVPKSIYDQFRVNGKIYSIPMYQPTYTFSGTIRQDWLDNLGLKMPTNYKELLEVAVAFTKNDPDKNGKNDTYGFALGQDVNPAPTMGAYWSTAWYHKDKEGNFMPGLISPGRKEVVETLAAAYKEGAVTKDFAVLNWAQTNKEFYSGKAGIFIGTPSGMVEEYYTGLLKVDPKAKVVPIPFFQAPDGSQGNLKGRGFFGLTTLSAKLKNDPDKVKKIFEILDYGRQFLPLDQRTPSNEQFDWIMGGNGSGYEMVNGKAVPKAGQESNTPIQYMLQRHEFWKPWAPSDDANQFSKASYNSPEMQAFIASIEQMEKTYNKNPYDDPINLVYSETQASKGSELDKYLLGEQTKMISGQRPIADWDKMIEEWKGRGGTQLMKEVNDGIKAAKQ</sequence>
<evidence type="ECO:0000313" key="7">
    <source>
        <dbReference type="EMBL" id="MFB9751124.1"/>
    </source>
</evidence>
<dbReference type="InterPro" id="IPR050490">
    <property type="entry name" value="Bact_solute-bd_prot1"/>
</dbReference>
<keyword evidence="4" id="KW-0564">Palmitate</keyword>
<keyword evidence="5" id="KW-0449">Lipoprotein</keyword>
<protein>
    <submittedName>
        <fullName evidence="7">Extracellular solute-binding protein</fullName>
    </submittedName>
</protein>
<dbReference type="SUPFAM" id="SSF53850">
    <property type="entry name" value="Periplasmic binding protein-like II"/>
    <property type="match status" value="1"/>
</dbReference>
<dbReference type="EMBL" id="JBHMAG010000004">
    <property type="protein sequence ID" value="MFB9751124.1"/>
    <property type="molecule type" value="Genomic_DNA"/>
</dbReference>
<evidence type="ECO:0000256" key="4">
    <source>
        <dbReference type="ARBA" id="ARBA00023139"/>
    </source>
</evidence>
<dbReference type="PROSITE" id="PS51257">
    <property type="entry name" value="PROKAR_LIPOPROTEIN"/>
    <property type="match status" value="1"/>
</dbReference>
<gene>
    <name evidence="7" type="ORF">ACFFNY_06025</name>
</gene>
<organism evidence="7 8">
    <name type="scientific">Paenibacillus hodogayensis</name>
    <dbReference type="NCBI Taxonomy" id="279208"/>
    <lineage>
        <taxon>Bacteria</taxon>
        <taxon>Bacillati</taxon>
        <taxon>Bacillota</taxon>
        <taxon>Bacilli</taxon>
        <taxon>Bacillales</taxon>
        <taxon>Paenibacillaceae</taxon>
        <taxon>Paenibacillus</taxon>
    </lineage>
</organism>
<feature type="signal peptide" evidence="6">
    <location>
        <begin position="1"/>
        <end position="20"/>
    </location>
</feature>
<name>A0ABV5VS74_9BACL</name>
<proteinExistence type="predicted"/>
<dbReference type="RefSeq" id="WP_344905954.1">
    <property type="nucleotide sequence ID" value="NZ_BAAAYO010000002.1"/>
</dbReference>
<keyword evidence="1" id="KW-1003">Cell membrane</keyword>